<dbReference type="PROSITE" id="PS00857">
    <property type="entry name" value="PREPHENATE_DEHYDR_1"/>
    <property type="match status" value="1"/>
</dbReference>
<dbReference type="PROSITE" id="PS51171">
    <property type="entry name" value="PREPHENATE_DEHYDR_3"/>
    <property type="match status" value="1"/>
</dbReference>
<dbReference type="GO" id="GO:0005737">
    <property type="term" value="C:cytoplasm"/>
    <property type="evidence" value="ECO:0007669"/>
    <property type="project" value="TreeGrafter"/>
</dbReference>
<comment type="pathway">
    <text evidence="1">Amino-acid biosynthesis; L-phenylalanine biosynthesis; phenylpyruvate from prephenate: step 1/1.</text>
</comment>
<dbReference type="AlphaFoldDB" id="A0A9D9DP77"/>
<evidence type="ECO:0000259" key="9">
    <source>
        <dbReference type="PROSITE" id="PS51171"/>
    </source>
</evidence>
<dbReference type="InterPro" id="IPR018528">
    <property type="entry name" value="Preph_deHydtase_CS"/>
</dbReference>
<dbReference type="PANTHER" id="PTHR21022">
    <property type="entry name" value="PREPHENATE DEHYDRATASE P PROTEIN"/>
    <property type="match status" value="1"/>
</dbReference>
<dbReference type="GO" id="GO:0009094">
    <property type="term" value="P:L-phenylalanine biosynthetic process"/>
    <property type="evidence" value="ECO:0007669"/>
    <property type="project" value="UniProtKB-KW"/>
</dbReference>
<dbReference type="InterPro" id="IPR002912">
    <property type="entry name" value="ACT_dom"/>
</dbReference>
<name>A0A9D9DP77_9BACT</name>
<evidence type="ECO:0000256" key="2">
    <source>
        <dbReference type="ARBA" id="ARBA00013147"/>
    </source>
</evidence>
<dbReference type="InterPro" id="IPR001086">
    <property type="entry name" value="Preph_deHydtase"/>
</dbReference>
<dbReference type="InterPro" id="IPR045865">
    <property type="entry name" value="ACT-like_dom_sf"/>
</dbReference>
<comment type="catalytic activity">
    <reaction evidence="7">
        <text>prephenate + H(+) = 3-phenylpyruvate + CO2 + H2O</text>
        <dbReference type="Rhea" id="RHEA:21648"/>
        <dbReference type="ChEBI" id="CHEBI:15377"/>
        <dbReference type="ChEBI" id="CHEBI:15378"/>
        <dbReference type="ChEBI" id="CHEBI:16526"/>
        <dbReference type="ChEBI" id="CHEBI:18005"/>
        <dbReference type="ChEBI" id="CHEBI:29934"/>
        <dbReference type="EC" id="4.2.1.51"/>
    </reaction>
</comment>
<comment type="caution">
    <text evidence="11">The sequence shown here is derived from an EMBL/GenBank/DDBJ whole genome shotgun (WGS) entry which is preliminary data.</text>
</comment>
<gene>
    <name evidence="11" type="primary">pheA</name>
    <name evidence="11" type="ORF">IAC76_05210</name>
</gene>
<sequence>MLKLEHIKEAAYLGPEASFSEMAKDKFCEKYQINPYPRPQKTIRQVIEYVTETPEAIGVLPVENSIEGTVRESLDTLMLCDNPNIKILAEIVMPIRHCLLSRTTEFYSITGVISHPQALAQCQNFIHDELPRNLNIIETTSTAEAARSLANYNLTYAAIGSEKTAEVYNLNILKENINDDKSNQTRFVLIGEYDTEKTGRDKTSIAFSTDNRPGALLEVLNIFYKNNINLTYISSRPSKQKFGEYIFVVNFDGHIRSKKILNTLSEVKEKTTYMKFFGSYEK</sequence>
<organism evidence="11 12">
    <name type="scientific">Candidatus Scatousia excrementipullorum</name>
    <dbReference type="NCBI Taxonomy" id="2840936"/>
    <lineage>
        <taxon>Bacteria</taxon>
        <taxon>Candidatus Scatousia</taxon>
    </lineage>
</organism>
<feature type="domain" description="ACT" evidence="10">
    <location>
        <begin position="204"/>
        <end position="282"/>
    </location>
</feature>
<evidence type="ECO:0000313" key="11">
    <source>
        <dbReference type="EMBL" id="MBO8430767.1"/>
    </source>
</evidence>
<dbReference type="PANTHER" id="PTHR21022:SF19">
    <property type="entry name" value="PREPHENATE DEHYDRATASE-RELATED"/>
    <property type="match status" value="1"/>
</dbReference>
<dbReference type="Pfam" id="PF01842">
    <property type="entry name" value="ACT"/>
    <property type="match status" value="1"/>
</dbReference>
<dbReference type="CDD" id="cd04905">
    <property type="entry name" value="ACT_CM-PDT"/>
    <property type="match status" value="1"/>
</dbReference>
<reference evidence="11" key="2">
    <citation type="journal article" date="2021" name="PeerJ">
        <title>Extensive microbial diversity within the chicken gut microbiome revealed by metagenomics and culture.</title>
        <authorList>
            <person name="Gilroy R."/>
            <person name="Ravi A."/>
            <person name="Getino M."/>
            <person name="Pursley I."/>
            <person name="Horton D.L."/>
            <person name="Alikhan N.F."/>
            <person name="Baker D."/>
            <person name="Gharbi K."/>
            <person name="Hall N."/>
            <person name="Watson M."/>
            <person name="Adriaenssens E.M."/>
            <person name="Foster-Nyarko E."/>
            <person name="Jarju S."/>
            <person name="Secka A."/>
            <person name="Antonio M."/>
            <person name="Oren A."/>
            <person name="Chaudhuri R.R."/>
            <person name="La Ragione R."/>
            <person name="Hildebrand F."/>
            <person name="Pallen M.J."/>
        </authorList>
    </citation>
    <scope>NUCLEOTIDE SEQUENCE</scope>
    <source>
        <strain evidence="11">10192</strain>
    </source>
</reference>
<evidence type="ECO:0000256" key="3">
    <source>
        <dbReference type="ARBA" id="ARBA00022605"/>
    </source>
</evidence>
<dbReference type="GO" id="GO:0004664">
    <property type="term" value="F:prephenate dehydratase activity"/>
    <property type="evidence" value="ECO:0007669"/>
    <property type="project" value="UniProtKB-EC"/>
</dbReference>
<evidence type="ECO:0000256" key="6">
    <source>
        <dbReference type="ARBA" id="ARBA00023239"/>
    </source>
</evidence>
<keyword evidence="6 11" id="KW-0456">Lyase</keyword>
<proteinExistence type="predicted"/>
<protein>
    <recommendedName>
        <fullName evidence="2">prephenate dehydratase</fullName>
        <ecNumber evidence="2">4.2.1.51</ecNumber>
    </recommendedName>
</protein>
<evidence type="ECO:0000256" key="7">
    <source>
        <dbReference type="ARBA" id="ARBA00047848"/>
    </source>
</evidence>
<accession>A0A9D9DP77</accession>
<dbReference type="PIRSF" id="PIRSF001500">
    <property type="entry name" value="Chor_mut_pdt_Ppr"/>
    <property type="match status" value="1"/>
</dbReference>
<keyword evidence="4" id="KW-0057">Aromatic amino acid biosynthesis</keyword>
<dbReference type="Gene3D" id="3.30.70.260">
    <property type="match status" value="1"/>
</dbReference>
<evidence type="ECO:0000256" key="8">
    <source>
        <dbReference type="PIRSR" id="PIRSR001500-2"/>
    </source>
</evidence>
<dbReference type="EMBL" id="JADIND010000109">
    <property type="protein sequence ID" value="MBO8430767.1"/>
    <property type="molecule type" value="Genomic_DNA"/>
</dbReference>
<dbReference type="EC" id="4.2.1.51" evidence="2"/>
<reference evidence="11" key="1">
    <citation type="submission" date="2020-10" db="EMBL/GenBank/DDBJ databases">
        <authorList>
            <person name="Gilroy R."/>
        </authorList>
    </citation>
    <scope>NUCLEOTIDE SEQUENCE</scope>
    <source>
        <strain evidence="11">10192</strain>
    </source>
</reference>
<evidence type="ECO:0000256" key="4">
    <source>
        <dbReference type="ARBA" id="ARBA00023141"/>
    </source>
</evidence>
<keyword evidence="3" id="KW-0028">Amino-acid biosynthesis</keyword>
<dbReference type="Pfam" id="PF00800">
    <property type="entry name" value="PDT"/>
    <property type="match status" value="1"/>
</dbReference>
<evidence type="ECO:0000256" key="5">
    <source>
        <dbReference type="ARBA" id="ARBA00023222"/>
    </source>
</evidence>
<dbReference type="InterPro" id="IPR008242">
    <property type="entry name" value="Chor_mutase/pphenate_deHydtase"/>
</dbReference>
<dbReference type="Proteomes" id="UP000823632">
    <property type="component" value="Unassembled WGS sequence"/>
</dbReference>
<feature type="domain" description="Prephenate dehydratase" evidence="9">
    <location>
        <begin position="9"/>
        <end position="192"/>
    </location>
</feature>
<keyword evidence="5" id="KW-0584">Phenylalanine biosynthesis</keyword>
<dbReference type="PROSITE" id="PS51671">
    <property type="entry name" value="ACT"/>
    <property type="match status" value="1"/>
</dbReference>
<dbReference type="Gene3D" id="3.40.190.10">
    <property type="entry name" value="Periplasmic binding protein-like II"/>
    <property type="match status" value="2"/>
</dbReference>
<dbReference type="SUPFAM" id="SSF53850">
    <property type="entry name" value="Periplasmic binding protein-like II"/>
    <property type="match status" value="1"/>
</dbReference>
<dbReference type="NCBIfam" id="NF008865">
    <property type="entry name" value="PRK11898.1"/>
    <property type="match status" value="1"/>
</dbReference>
<evidence type="ECO:0000259" key="10">
    <source>
        <dbReference type="PROSITE" id="PS51671"/>
    </source>
</evidence>
<dbReference type="SUPFAM" id="SSF55021">
    <property type="entry name" value="ACT-like"/>
    <property type="match status" value="1"/>
</dbReference>
<evidence type="ECO:0000313" key="12">
    <source>
        <dbReference type="Proteomes" id="UP000823632"/>
    </source>
</evidence>
<evidence type="ECO:0000256" key="1">
    <source>
        <dbReference type="ARBA" id="ARBA00004741"/>
    </source>
</evidence>
<feature type="site" description="Essential for prephenate dehydratase activity" evidence="8">
    <location>
        <position position="185"/>
    </location>
</feature>